<evidence type="ECO:0000313" key="1">
    <source>
        <dbReference type="EMBL" id="QKJ25528.1"/>
    </source>
</evidence>
<dbReference type="Proteomes" id="UP000501003">
    <property type="component" value="Chromosome"/>
</dbReference>
<dbReference type="KEGG" id="aqg:HRU87_04965"/>
<reference evidence="1 2" key="1">
    <citation type="submission" date="2020-05" db="EMBL/GenBank/DDBJ databases">
        <title>Aquirufa sp. strain 15G-AUS-rot a new Aquirufa species.</title>
        <authorList>
            <person name="Pitt A."/>
            <person name="Hahn M.W."/>
        </authorList>
    </citation>
    <scope>NUCLEOTIDE SEQUENCE [LARGE SCALE GENOMIC DNA]</scope>
    <source>
        <strain evidence="1 2">15G-AUS-rot</strain>
    </source>
</reference>
<keyword evidence="2" id="KW-1185">Reference proteome</keyword>
<dbReference type="AlphaFoldDB" id="A0A7D4QGN4"/>
<name>A0A7D4QGN4_9MICO</name>
<dbReference type="Gene3D" id="3.40.50.720">
    <property type="entry name" value="NAD(P)-binding Rossmann-like Domain"/>
    <property type="match status" value="1"/>
</dbReference>
<evidence type="ECO:0008006" key="3">
    <source>
        <dbReference type="Google" id="ProtNLM"/>
    </source>
</evidence>
<sequence>MAKQINPSLARIWQDHNQRRYGATTSNLVSVNSEAEHRALDLLETGLTNAQFENLDVLAKIERRDLDPLLARLGPLLTHTSHFLPELSAQEVEQRFAEILRLYSTGVQDPARLMKLRSSQTIFVSDLSVAGLIATRALFTIGFGSVITFDATRVRSKDTAELGYPAELIGATRHQAACQLLGKTKSELRLHTRRGEGLEAVSAGLLLDNDVVDPELYQPWMNRETPHIAVCFTELGASVSQLVLPGQTACLACSEVEKMDRDPDWVKVATQLNQLDRNFADSSSLLTSLGLAIQRIALQLAGQEVSGGALEYQAKTGQVVELEPVTRNCGCR</sequence>
<organism evidence="1 2">
    <name type="scientific">Aquiluna borgnonia</name>
    <dbReference type="NCBI Taxonomy" id="2499157"/>
    <lineage>
        <taxon>Bacteria</taxon>
        <taxon>Bacillati</taxon>
        <taxon>Actinomycetota</taxon>
        <taxon>Actinomycetes</taxon>
        <taxon>Micrococcales</taxon>
        <taxon>Microbacteriaceae</taxon>
        <taxon>Luna cluster</taxon>
        <taxon>Luna-1 subcluster</taxon>
        <taxon>Aquiluna</taxon>
    </lineage>
</organism>
<accession>A0A7D4QGN4</accession>
<gene>
    <name evidence="1" type="ORF">HRU87_04965</name>
</gene>
<evidence type="ECO:0000313" key="2">
    <source>
        <dbReference type="Proteomes" id="UP000501003"/>
    </source>
</evidence>
<proteinExistence type="predicted"/>
<dbReference type="RefSeq" id="WP_173493825.1">
    <property type="nucleotide sequence ID" value="NZ_CP054056.1"/>
</dbReference>
<dbReference type="EMBL" id="CP054056">
    <property type="protein sequence ID" value="QKJ25528.1"/>
    <property type="molecule type" value="Genomic_DNA"/>
</dbReference>
<protein>
    <recommendedName>
        <fullName evidence="3">THIF-type NAD/FAD binding fold domain-containing protein</fullName>
    </recommendedName>
</protein>